<accession>A0A1P8K1U2</accession>
<comment type="similarity">
    <text evidence="1">Belongs to the LysR transcriptional regulatory family.</text>
</comment>
<gene>
    <name evidence="6" type="ORF">RD110_24520</name>
</gene>
<dbReference type="STRING" id="1842727.RD110_24520"/>
<dbReference type="SUPFAM" id="SSF46785">
    <property type="entry name" value="Winged helix' DNA-binding domain"/>
    <property type="match status" value="1"/>
</dbReference>
<dbReference type="Gene3D" id="1.10.10.10">
    <property type="entry name" value="Winged helix-like DNA-binding domain superfamily/Winged helix DNA-binding domain"/>
    <property type="match status" value="1"/>
</dbReference>
<dbReference type="AlphaFoldDB" id="A0A1P8K1U2"/>
<keyword evidence="4" id="KW-0804">Transcription</keyword>
<reference evidence="6 7" key="1">
    <citation type="submission" date="2017-01" db="EMBL/GenBank/DDBJ databases">
        <authorList>
            <person name="Mah S.A."/>
            <person name="Swanson W.J."/>
            <person name="Moy G.W."/>
            <person name="Vacquier V.D."/>
        </authorList>
    </citation>
    <scope>NUCLEOTIDE SEQUENCE [LARGE SCALE GENOMIC DNA]</scope>
    <source>
        <strain evidence="6 7">DCY110</strain>
    </source>
</reference>
<evidence type="ECO:0000256" key="1">
    <source>
        <dbReference type="ARBA" id="ARBA00009437"/>
    </source>
</evidence>
<organism evidence="6 7">
    <name type="scientific">Rhodoferax koreensis</name>
    <dbReference type="NCBI Taxonomy" id="1842727"/>
    <lineage>
        <taxon>Bacteria</taxon>
        <taxon>Pseudomonadati</taxon>
        <taxon>Pseudomonadota</taxon>
        <taxon>Betaproteobacteria</taxon>
        <taxon>Burkholderiales</taxon>
        <taxon>Comamonadaceae</taxon>
        <taxon>Rhodoferax</taxon>
    </lineage>
</organism>
<evidence type="ECO:0000256" key="2">
    <source>
        <dbReference type="ARBA" id="ARBA00023015"/>
    </source>
</evidence>
<dbReference type="Pfam" id="PF00126">
    <property type="entry name" value="HTH_1"/>
    <property type="match status" value="1"/>
</dbReference>
<dbReference type="InterPro" id="IPR005119">
    <property type="entry name" value="LysR_subst-bd"/>
</dbReference>
<dbReference type="KEGG" id="rhy:RD110_24520"/>
<dbReference type="SUPFAM" id="SSF53850">
    <property type="entry name" value="Periplasmic binding protein-like II"/>
    <property type="match status" value="1"/>
</dbReference>
<evidence type="ECO:0000313" key="6">
    <source>
        <dbReference type="EMBL" id="APW39978.1"/>
    </source>
</evidence>
<evidence type="ECO:0000256" key="4">
    <source>
        <dbReference type="ARBA" id="ARBA00023163"/>
    </source>
</evidence>
<sequence>MERFQAMRLFTRIVELGSFTKAADDLQLPRATVTLGMQELERRLGTRLLHRTTRHVSTTPDGEAYYERCQRLLSDLEETEAVFDKAGGPPRGKLRVNLQGTLAKHFVLPVIGDFFARYPAIELEIGLGDRDVDLVREAVDCVLRAGQLRDSSLVARRVASLQQVTCASREYLARHGTPDTVEALRGHRAVSFLSQRTGKPMPFDFIVEGATKSVQLRGVVAVSDADAYHACCAAHLGLIQLPRYHIAPMLADGRLCEVLADFRPEPMTVSVLYPHNRQLSPRVRVFVDWLAEVMERAS</sequence>
<feature type="domain" description="HTH lysR-type" evidence="5">
    <location>
        <begin position="1"/>
        <end position="59"/>
    </location>
</feature>
<dbReference type="InterPro" id="IPR058163">
    <property type="entry name" value="LysR-type_TF_proteobact-type"/>
</dbReference>
<dbReference type="InterPro" id="IPR000847">
    <property type="entry name" value="LysR_HTH_N"/>
</dbReference>
<dbReference type="FunFam" id="3.40.190.290:FF:000001">
    <property type="entry name" value="Transcriptional regulator, LysR family"/>
    <property type="match status" value="1"/>
</dbReference>
<dbReference type="PANTHER" id="PTHR30537:SF72">
    <property type="entry name" value="LYSR FAMILY TRANSCRIPTIONAL REGULATOR"/>
    <property type="match status" value="1"/>
</dbReference>
<dbReference type="Proteomes" id="UP000186609">
    <property type="component" value="Chromosome"/>
</dbReference>
<evidence type="ECO:0000313" key="7">
    <source>
        <dbReference type="Proteomes" id="UP000186609"/>
    </source>
</evidence>
<keyword evidence="7" id="KW-1185">Reference proteome</keyword>
<dbReference type="RefSeq" id="WP_076203025.1">
    <property type="nucleotide sequence ID" value="NZ_CP019236.1"/>
</dbReference>
<evidence type="ECO:0000259" key="5">
    <source>
        <dbReference type="PROSITE" id="PS50931"/>
    </source>
</evidence>
<protein>
    <submittedName>
        <fullName evidence="6">LysR family transcriptional regulator</fullName>
    </submittedName>
</protein>
<dbReference type="Pfam" id="PF03466">
    <property type="entry name" value="LysR_substrate"/>
    <property type="match status" value="1"/>
</dbReference>
<dbReference type="PANTHER" id="PTHR30537">
    <property type="entry name" value="HTH-TYPE TRANSCRIPTIONAL REGULATOR"/>
    <property type="match status" value="1"/>
</dbReference>
<dbReference type="FunFam" id="1.10.10.10:FF:000001">
    <property type="entry name" value="LysR family transcriptional regulator"/>
    <property type="match status" value="1"/>
</dbReference>
<dbReference type="CDD" id="cd08472">
    <property type="entry name" value="PBP2_CrgA_like_3"/>
    <property type="match status" value="1"/>
</dbReference>
<dbReference type="GO" id="GO:0043565">
    <property type="term" value="F:sequence-specific DNA binding"/>
    <property type="evidence" value="ECO:0007669"/>
    <property type="project" value="TreeGrafter"/>
</dbReference>
<evidence type="ECO:0000256" key="3">
    <source>
        <dbReference type="ARBA" id="ARBA00023125"/>
    </source>
</evidence>
<keyword evidence="2" id="KW-0805">Transcription regulation</keyword>
<dbReference type="InterPro" id="IPR036390">
    <property type="entry name" value="WH_DNA-bd_sf"/>
</dbReference>
<dbReference type="GO" id="GO:0003700">
    <property type="term" value="F:DNA-binding transcription factor activity"/>
    <property type="evidence" value="ECO:0007669"/>
    <property type="project" value="InterPro"/>
</dbReference>
<dbReference type="Gene3D" id="3.40.190.290">
    <property type="match status" value="1"/>
</dbReference>
<dbReference type="EMBL" id="CP019236">
    <property type="protein sequence ID" value="APW39978.1"/>
    <property type="molecule type" value="Genomic_DNA"/>
</dbReference>
<keyword evidence="3" id="KW-0238">DNA-binding</keyword>
<dbReference type="GO" id="GO:0006351">
    <property type="term" value="P:DNA-templated transcription"/>
    <property type="evidence" value="ECO:0007669"/>
    <property type="project" value="TreeGrafter"/>
</dbReference>
<name>A0A1P8K1U2_9BURK</name>
<dbReference type="InterPro" id="IPR036388">
    <property type="entry name" value="WH-like_DNA-bd_sf"/>
</dbReference>
<dbReference type="OrthoDB" id="9076738at2"/>
<proteinExistence type="inferred from homology"/>
<dbReference type="PROSITE" id="PS50931">
    <property type="entry name" value="HTH_LYSR"/>
    <property type="match status" value="1"/>
</dbReference>